<dbReference type="EMBL" id="PUIV01000001">
    <property type="protein sequence ID" value="PWB95735.1"/>
    <property type="molecule type" value="Genomic_DNA"/>
</dbReference>
<name>A0A2U1SVS9_METSR</name>
<dbReference type="InterPro" id="IPR012910">
    <property type="entry name" value="Plug_dom"/>
</dbReference>
<dbReference type="OrthoDB" id="8456310at2"/>
<dbReference type="InterPro" id="IPR039426">
    <property type="entry name" value="TonB-dep_rcpt-like"/>
</dbReference>
<keyword evidence="3" id="KW-0408">Iron</keyword>
<dbReference type="Gene3D" id="2.170.130.10">
    <property type="entry name" value="TonB-dependent receptor, plug domain"/>
    <property type="match status" value="1"/>
</dbReference>
<organism evidence="9 10">
    <name type="scientific">Methylosinus sporium</name>
    <dbReference type="NCBI Taxonomy" id="428"/>
    <lineage>
        <taxon>Bacteria</taxon>
        <taxon>Pseudomonadati</taxon>
        <taxon>Pseudomonadota</taxon>
        <taxon>Alphaproteobacteria</taxon>
        <taxon>Hyphomicrobiales</taxon>
        <taxon>Methylocystaceae</taxon>
        <taxon>Methylosinus</taxon>
    </lineage>
</organism>
<dbReference type="AlphaFoldDB" id="A0A2U1SVS9"/>
<evidence type="ECO:0000256" key="4">
    <source>
        <dbReference type="ARBA" id="ARBA00023065"/>
    </source>
</evidence>
<keyword evidence="5" id="KW-1134">Transmembrane beta strand</keyword>
<protein>
    <submittedName>
        <fullName evidence="9">TonB-dependent receptor</fullName>
    </submittedName>
</protein>
<dbReference type="PROSITE" id="PS52016">
    <property type="entry name" value="TONB_DEPENDENT_REC_3"/>
    <property type="match status" value="1"/>
</dbReference>
<feature type="chain" id="PRO_5015525381" evidence="7">
    <location>
        <begin position="22"/>
        <end position="91"/>
    </location>
</feature>
<comment type="similarity">
    <text evidence="5">Belongs to the TonB-dependent receptor family.</text>
</comment>
<feature type="region of interest" description="Disordered" evidence="6">
    <location>
        <begin position="20"/>
        <end position="52"/>
    </location>
</feature>
<keyword evidence="1" id="KW-0410">Iron transport</keyword>
<keyword evidence="5" id="KW-0998">Cell outer membrane</keyword>
<evidence type="ECO:0000256" key="5">
    <source>
        <dbReference type="PROSITE-ProRule" id="PRU01360"/>
    </source>
</evidence>
<keyword evidence="5" id="KW-0812">Transmembrane</keyword>
<dbReference type="Pfam" id="PF07715">
    <property type="entry name" value="Plug"/>
    <property type="match status" value="1"/>
</dbReference>
<evidence type="ECO:0000256" key="6">
    <source>
        <dbReference type="SAM" id="MobiDB-lite"/>
    </source>
</evidence>
<gene>
    <name evidence="9" type="ORF">C5689_01080</name>
</gene>
<comment type="caution">
    <text evidence="9">The sequence shown here is derived from an EMBL/GenBank/DDBJ whole genome shotgun (WGS) entry which is preliminary data.</text>
</comment>
<keyword evidence="5" id="KW-0813">Transport</keyword>
<dbReference type="InterPro" id="IPR037066">
    <property type="entry name" value="Plug_dom_sf"/>
</dbReference>
<evidence type="ECO:0000256" key="3">
    <source>
        <dbReference type="ARBA" id="ARBA00023004"/>
    </source>
</evidence>
<comment type="subcellular location">
    <subcellularLocation>
        <location evidence="5">Cell outer membrane</location>
        <topology evidence="5">Multi-pass membrane protein</topology>
    </subcellularLocation>
</comment>
<keyword evidence="4" id="KW-0406">Ion transport</keyword>
<keyword evidence="10" id="KW-1185">Reference proteome</keyword>
<evidence type="ECO:0000313" key="9">
    <source>
        <dbReference type="EMBL" id="PWB95735.1"/>
    </source>
</evidence>
<dbReference type="PANTHER" id="PTHR32552">
    <property type="entry name" value="FERRICHROME IRON RECEPTOR-RELATED"/>
    <property type="match status" value="1"/>
</dbReference>
<evidence type="ECO:0000313" key="10">
    <source>
        <dbReference type="Proteomes" id="UP000245137"/>
    </source>
</evidence>
<reference evidence="9 10" key="1">
    <citation type="journal article" date="2018" name="Appl. Microbiol. Biotechnol.">
        <title>Co-cultivation of the strictly anaerobic methanogen Methanosarcina barkeri with aerobic methanotrophs in an oxygen-limited membrane bioreactor.</title>
        <authorList>
            <person name="In 't Zandt M.H."/>
            <person name="van den Bosch T.J.M."/>
            <person name="Rijkers R."/>
            <person name="van Kessel M.A.H.J."/>
            <person name="Jetten M.S.M."/>
            <person name="Welte C.U."/>
        </authorList>
    </citation>
    <scope>NUCLEOTIDE SEQUENCE [LARGE SCALE GENOMIC DNA]</scope>
    <source>
        <strain evidence="9 10">DSM 17706</strain>
    </source>
</reference>
<proteinExistence type="inferred from homology"/>
<keyword evidence="2 7" id="KW-0732">Signal</keyword>
<dbReference type="GO" id="GO:0009279">
    <property type="term" value="C:cell outer membrane"/>
    <property type="evidence" value="ECO:0007669"/>
    <property type="project" value="UniProtKB-SubCell"/>
</dbReference>
<dbReference type="Proteomes" id="UP000245137">
    <property type="component" value="Unassembled WGS sequence"/>
</dbReference>
<feature type="compositionally biased region" description="Low complexity" evidence="6">
    <location>
        <begin position="20"/>
        <end position="32"/>
    </location>
</feature>
<feature type="signal peptide" evidence="7">
    <location>
        <begin position="1"/>
        <end position="21"/>
    </location>
</feature>
<dbReference type="PANTHER" id="PTHR32552:SF68">
    <property type="entry name" value="FERRICHROME OUTER MEMBRANE TRANSPORTER_PHAGE RECEPTOR"/>
    <property type="match status" value="1"/>
</dbReference>
<dbReference type="GO" id="GO:0015344">
    <property type="term" value="F:siderophore uptake transmembrane transporter activity"/>
    <property type="evidence" value="ECO:0007669"/>
    <property type="project" value="TreeGrafter"/>
</dbReference>
<keyword evidence="5" id="KW-0472">Membrane</keyword>
<evidence type="ECO:0000256" key="2">
    <source>
        <dbReference type="ARBA" id="ARBA00022729"/>
    </source>
</evidence>
<dbReference type="RefSeq" id="WP_108915412.1">
    <property type="nucleotide sequence ID" value="NZ_BGJY01000001.1"/>
</dbReference>
<evidence type="ECO:0000259" key="8">
    <source>
        <dbReference type="Pfam" id="PF07715"/>
    </source>
</evidence>
<keyword evidence="9" id="KW-0675">Receptor</keyword>
<dbReference type="SUPFAM" id="SSF56935">
    <property type="entry name" value="Porins"/>
    <property type="match status" value="1"/>
</dbReference>
<sequence length="91" mass="9429">MTHVRILAAVASALIATAAQAGSAPKAKAPARPAEDGYYVPHVTGPGGEKRPVMEIPGSVTVVSRKFMDDIQATTIGEALRFVPGVQSMGR</sequence>
<accession>A0A2U1SVS9</accession>
<feature type="domain" description="TonB-dependent receptor plug" evidence="8">
    <location>
        <begin position="53"/>
        <end position="88"/>
    </location>
</feature>
<evidence type="ECO:0000256" key="1">
    <source>
        <dbReference type="ARBA" id="ARBA00022496"/>
    </source>
</evidence>
<evidence type="ECO:0000256" key="7">
    <source>
        <dbReference type="SAM" id="SignalP"/>
    </source>
</evidence>